<evidence type="ECO:0000313" key="7">
    <source>
        <dbReference type="EMBL" id="BDS14056.1"/>
    </source>
</evidence>
<dbReference type="Pfam" id="PF07676">
    <property type="entry name" value="PD40"/>
    <property type="match status" value="2"/>
</dbReference>
<evidence type="ECO:0000259" key="6">
    <source>
        <dbReference type="PROSITE" id="PS51123"/>
    </source>
</evidence>
<evidence type="ECO:0000313" key="8">
    <source>
        <dbReference type="Proteomes" id="UP001060919"/>
    </source>
</evidence>
<keyword evidence="5" id="KW-0732">Signal</keyword>
<feature type="chain" id="PRO_5037448129" evidence="5">
    <location>
        <begin position="21"/>
        <end position="862"/>
    </location>
</feature>
<dbReference type="AlphaFoldDB" id="A0A915YJF1"/>
<organism evidence="7 8">
    <name type="scientific">Aureispira anguillae</name>
    <dbReference type="NCBI Taxonomy" id="2864201"/>
    <lineage>
        <taxon>Bacteria</taxon>
        <taxon>Pseudomonadati</taxon>
        <taxon>Bacteroidota</taxon>
        <taxon>Saprospiria</taxon>
        <taxon>Saprospirales</taxon>
        <taxon>Saprospiraceae</taxon>
        <taxon>Aureispira</taxon>
    </lineage>
</organism>
<dbReference type="KEGG" id="aup:AsAng_0048190"/>
<dbReference type="InterPro" id="IPR006664">
    <property type="entry name" value="OMP_bac"/>
</dbReference>
<evidence type="ECO:0000256" key="3">
    <source>
        <dbReference type="ARBA" id="ARBA00023237"/>
    </source>
</evidence>
<gene>
    <name evidence="7" type="ORF">AsAng_0048190</name>
</gene>
<dbReference type="Pfam" id="PF00691">
    <property type="entry name" value="OmpA"/>
    <property type="match status" value="3"/>
</dbReference>
<reference evidence="7" key="1">
    <citation type="submission" date="2022-09" db="EMBL/GenBank/DDBJ databases">
        <title>Aureispira anguillicida sp. nov., isolated from Leptocephalus of Japanese eel Anguilla japonica.</title>
        <authorList>
            <person name="Yuasa K."/>
            <person name="Mekata T."/>
            <person name="Ikunari K."/>
        </authorList>
    </citation>
    <scope>NUCLEOTIDE SEQUENCE</scope>
    <source>
        <strain evidence="7">EL160426</strain>
    </source>
</reference>
<dbReference type="Gene3D" id="3.30.1330.60">
    <property type="entry name" value="OmpA-like domain"/>
    <property type="match status" value="3"/>
</dbReference>
<dbReference type="EMBL" id="AP026867">
    <property type="protein sequence ID" value="BDS14056.1"/>
    <property type="molecule type" value="Genomic_DNA"/>
</dbReference>
<dbReference type="SUPFAM" id="SSF82171">
    <property type="entry name" value="DPP6 N-terminal domain-like"/>
    <property type="match status" value="1"/>
</dbReference>
<keyword evidence="8" id="KW-1185">Reference proteome</keyword>
<dbReference type="PANTHER" id="PTHR30329">
    <property type="entry name" value="STATOR ELEMENT OF FLAGELLAR MOTOR COMPLEX"/>
    <property type="match status" value="1"/>
</dbReference>
<evidence type="ECO:0000256" key="2">
    <source>
        <dbReference type="ARBA" id="ARBA00023136"/>
    </source>
</evidence>
<evidence type="ECO:0000256" key="1">
    <source>
        <dbReference type="ARBA" id="ARBA00004442"/>
    </source>
</evidence>
<name>A0A915YJF1_9BACT</name>
<dbReference type="InterPro" id="IPR006665">
    <property type="entry name" value="OmpA-like"/>
</dbReference>
<evidence type="ECO:0000256" key="4">
    <source>
        <dbReference type="PROSITE-ProRule" id="PRU00473"/>
    </source>
</evidence>
<dbReference type="GO" id="GO:0009279">
    <property type="term" value="C:cell outer membrane"/>
    <property type="evidence" value="ECO:0007669"/>
    <property type="project" value="UniProtKB-SubCell"/>
</dbReference>
<dbReference type="SUPFAM" id="SSF48452">
    <property type="entry name" value="TPR-like"/>
    <property type="match status" value="1"/>
</dbReference>
<dbReference type="InterPro" id="IPR011990">
    <property type="entry name" value="TPR-like_helical_dom_sf"/>
</dbReference>
<dbReference type="PANTHER" id="PTHR30329:SF21">
    <property type="entry name" value="LIPOPROTEIN YIAD-RELATED"/>
    <property type="match status" value="1"/>
</dbReference>
<evidence type="ECO:0000256" key="5">
    <source>
        <dbReference type="SAM" id="SignalP"/>
    </source>
</evidence>
<dbReference type="Pfam" id="PF14559">
    <property type="entry name" value="TPR_19"/>
    <property type="match status" value="1"/>
</dbReference>
<keyword evidence="3" id="KW-0998">Cell outer membrane</keyword>
<protein>
    <submittedName>
        <fullName evidence="7">OmpA family protein</fullName>
    </submittedName>
</protein>
<accession>A0A915YJF1</accession>
<feature type="signal peptide" evidence="5">
    <location>
        <begin position="1"/>
        <end position="20"/>
    </location>
</feature>
<sequence length="862" mass="96515">MNKKYYLLVLFLFTGIYAHAQHNELAQANTHYKAFLFKEAIPLYEQALAKDPYLGDAMVNLAHCYYYTNNIAKAATWYARILRYDGYQQYAFDYGQILKMSAKYAEAKKWFNASIKNNHTKGMHFAKSCDFALKAAPLSQFYEVKALPKLNSKSADFAPTLYDDDLIFSSSRSVAVEKQGEVAWTNDAFNQHYIATKDNQGTIDAAKSLRSFIGNDINDAPMSYLPARDMVAITSNNFMDGIRHVDGSGLMMDIYLYNSKSKKEWDHNSEQFFPFNATVDTKTPFSTGHPCLTNNGTTLYFCSNKPGGYGGYDIYVSHRTATGWTLPSNLGHPINTAGNEMSPFVDKTGRLYFSSDWHHGYGAMDVFTANRYSYGWGNVENMGNKVNSAADDMYFVFDSDKKVGYLSSNREGGRGNEDIYQVIQKQVLPTRKTLALNIGDKFLLDDRYFRSGDATIQNTSSKQLFDILQRLLDNPKVVIQINGYTDAAGPADNNLTLSKSRAASLANFFIAKGIRKERIKSTGYGESFLVNKCSDNVPCSSEERAENRRIELFAIGSIDEGGVINISYDAAPAPNADKIVSEAVALAVANHKAVAKSSSRSSSSSSSSRKPTRKSHYAIGDVIEVASVFYEHSKSSVDERKSPGLKQLLEILKEHTHVVIEIGAHTDATGSSKYNKELSEKRAQSVKKYLEKKGVSAARLVAKGYGESKLLNKCKDGVRCSDSEHAKNRRTEFKVIAQKGFKVGDVIKVDHINYELNKDKLDMKDSRGLTEIIQLLKANKISVEIRSHTDSRGSSKYNLELSQKRAKAVYDYLVKNGINKYRLKYKGYGESNLLNKCKDGVRCSDREHAQNRRTDFKVIGLR</sequence>
<dbReference type="InterPro" id="IPR036737">
    <property type="entry name" value="OmpA-like_sf"/>
</dbReference>
<feature type="domain" description="OmpA-like" evidence="6">
    <location>
        <begin position="617"/>
        <end position="739"/>
    </location>
</feature>
<feature type="domain" description="OmpA-like" evidence="6">
    <location>
        <begin position="436"/>
        <end position="558"/>
    </location>
</feature>
<proteinExistence type="predicted"/>
<dbReference type="SUPFAM" id="SSF103088">
    <property type="entry name" value="OmpA-like"/>
    <property type="match status" value="3"/>
</dbReference>
<dbReference type="Gene3D" id="1.25.40.10">
    <property type="entry name" value="Tetratricopeptide repeat domain"/>
    <property type="match status" value="1"/>
</dbReference>
<dbReference type="InterPro" id="IPR011659">
    <property type="entry name" value="WD40"/>
</dbReference>
<comment type="subcellular location">
    <subcellularLocation>
        <location evidence="1">Cell outer membrane</location>
    </subcellularLocation>
</comment>
<keyword evidence="2 4" id="KW-0472">Membrane</keyword>
<feature type="domain" description="OmpA-like" evidence="6">
    <location>
        <begin position="743"/>
        <end position="862"/>
    </location>
</feature>
<dbReference type="CDD" id="cd07185">
    <property type="entry name" value="OmpA_C-like"/>
    <property type="match status" value="3"/>
</dbReference>
<dbReference type="InterPro" id="IPR050330">
    <property type="entry name" value="Bact_OuterMem_StrucFunc"/>
</dbReference>
<dbReference type="PRINTS" id="PR01021">
    <property type="entry name" value="OMPADOMAIN"/>
</dbReference>
<dbReference type="Proteomes" id="UP001060919">
    <property type="component" value="Chromosome"/>
</dbReference>
<dbReference type="RefSeq" id="WP_264789292.1">
    <property type="nucleotide sequence ID" value="NZ_AP026867.1"/>
</dbReference>
<dbReference type="PROSITE" id="PS51123">
    <property type="entry name" value="OMPA_2"/>
    <property type="match status" value="3"/>
</dbReference>